<name>A0AAV5F8P5_ELECO</name>
<keyword evidence="2" id="KW-1185">Reference proteome</keyword>
<comment type="caution">
    <text evidence="1">The sequence shown here is derived from an EMBL/GenBank/DDBJ whole genome shotgun (WGS) entry which is preliminary data.</text>
</comment>
<dbReference type="EMBL" id="BQKI01000082">
    <property type="protein sequence ID" value="GJN31027.1"/>
    <property type="molecule type" value="Genomic_DNA"/>
</dbReference>
<reference evidence="1" key="1">
    <citation type="journal article" date="2018" name="DNA Res.">
        <title>Multiple hybrid de novo genome assembly of finger millet, an orphan allotetraploid crop.</title>
        <authorList>
            <person name="Hatakeyama M."/>
            <person name="Aluri S."/>
            <person name="Balachadran M.T."/>
            <person name="Sivarajan S.R."/>
            <person name="Patrignani A."/>
            <person name="Gruter S."/>
            <person name="Poveda L."/>
            <person name="Shimizu-Inatsugi R."/>
            <person name="Baeten J."/>
            <person name="Francoijs K.J."/>
            <person name="Nataraja K.N."/>
            <person name="Reddy Y.A.N."/>
            <person name="Phadnis S."/>
            <person name="Ravikumar R.L."/>
            <person name="Schlapbach R."/>
            <person name="Sreeman S.M."/>
            <person name="Shimizu K.K."/>
        </authorList>
    </citation>
    <scope>NUCLEOTIDE SEQUENCE</scope>
</reference>
<evidence type="ECO:0000313" key="1">
    <source>
        <dbReference type="EMBL" id="GJN31027.1"/>
    </source>
</evidence>
<evidence type="ECO:0000313" key="2">
    <source>
        <dbReference type="Proteomes" id="UP001054889"/>
    </source>
</evidence>
<proteinExistence type="predicted"/>
<accession>A0AAV5F8P5</accession>
<protein>
    <submittedName>
        <fullName evidence="1">Uncharacterized protein</fullName>
    </submittedName>
</protein>
<dbReference type="Proteomes" id="UP001054889">
    <property type="component" value="Unassembled WGS sequence"/>
</dbReference>
<sequence length="121" mass="13404">MFDEMSRRDGLVTYNARIGGSGIRAPRPPGATALHWSSSWNAVLSLFAWASDDRMAGELAWLSSGRARAWHRDSDEALVHLCVAFALPRRMGSSKRCPLIPTASSWRSCYEPPEPWGTLNS</sequence>
<dbReference type="AlphaFoldDB" id="A0AAV5F8P5"/>
<gene>
    <name evidence="1" type="primary">gb19381</name>
    <name evidence="1" type="ORF">PR202_gb19381</name>
</gene>
<organism evidence="1 2">
    <name type="scientific">Eleusine coracana subsp. coracana</name>
    <dbReference type="NCBI Taxonomy" id="191504"/>
    <lineage>
        <taxon>Eukaryota</taxon>
        <taxon>Viridiplantae</taxon>
        <taxon>Streptophyta</taxon>
        <taxon>Embryophyta</taxon>
        <taxon>Tracheophyta</taxon>
        <taxon>Spermatophyta</taxon>
        <taxon>Magnoliopsida</taxon>
        <taxon>Liliopsida</taxon>
        <taxon>Poales</taxon>
        <taxon>Poaceae</taxon>
        <taxon>PACMAD clade</taxon>
        <taxon>Chloridoideae</taxon>
        <taxon>Cynodonteae</taxon>
        <taxon>Eleusininae</taxon>
        <taxon>Eleusine</taxon>
    </lineage>
</organism>
<reference evidence="1" key="2">
    <citation type="submission" date="2021-12" db="EMBL/GenBank/DDBJ databases">
        <title>Resequencing data analysis of finger millet.</title>
        <authorList>
            <person name="Hatakeyama M."/>
            <person name="Aluri S."/>
            <person name="Balachadran M.T."/>
            <person name="Sivarajan S.R."/>
            <person name="Poveda L."/>
            <person name="Shimizu-Inatsugi R."/>
            <person name="Schlapbach R."/>
            <person name="Sreeman S.M."/>
            <person name="Shimizu K.K."/>
        </authorList>
    </citation>
    <scope>NUCLEOTIDE SEQUENCE</scope>
</reference>